<protein>
    <submittedName>
        <fullName evidence="2">Rod binding protein</fullName>
    </submittedName>
</protein>
<gene>
    <name evidence="2" type="ORF">SAMN04488095_2252</name>
</gene>
<dbReference type="STRING" id="390807.SAMN04488095_2252"/>
<evidence type="ECO:0000259" key="1">
    <source>
        <dbReference type="Pfam" id="PF10135"/>
    </source>
</evidence>
<dbReference type="AlphaFoldDB" id="A0A1I3NTG5"/>
<dbReference type="OrthoDB" id="7690273at2"/>
<dbReference type="Proteomes" id="UP000199110">
    <property type="component" value="Unassembled WGS sequence"/>
</dbReference>
<proteinExistence type="predicted"/>
<organism evidence="2 3">
    <name type="scientific">Jannaschia pohangensis</name>
    <dbReference type="NCBI Taxonomy" id="390807"/>
    <lineage>
        <taxon>Bacteria</taxon>
        <taxon>Pseudomonadati</taxon>
        <taxon>Pseudomonadota</taxon>
        <taxon>Alphaproteobacteria</taxon>
        <taxon>Rhodobacterales</taxon>
        <taxon>Roseobacteraceae</taxon>
        <taxon>Jannaschia</taxon>
    </lineage>
</organism>
<feature type="domain" description="Flagellar protein FlgJ N-terminal" evidence="1">
    <location>
        <begin position="46"/>
        <end position="84"/>
    </location>
</feature>
<accession>A0A1I3NTG5</accession>
<keyword evidence="3" id="KW-1185">Reference proteome</keyword>
<dbReference type="Pfam" id="PF10135">
    <property type="entry name" value="Rod-binding"/>
    <property type="match status" value="1"/>
</dbReference>
<dbReference type="EMBL" id="FORA01000002">
    <property type="protein sequence ID" value="SFJ12565.1"/>
    <property type="molecule type" value="Genomic_DNA"/>
</dbReference>
<evidence type="ECO:0000313" key="3">
    <source>
        <dbReference type="Proteomes" id="UP000199110"/>
    </source>
</evidence>
<dbReference type="InterPro" id="IPR019301">
    <property type="entry name" value="Flagellar_prot_FlgJ_N"/>
</dbReference>
<evidence type="ECO:0000313" key="2">
    <source>
        <dbReference type="EMBL" id="SFJ12565.1"/>
    </source>
</evidence>
<reference evidence="2 3" key="1">
    <citation type="submission" date="2016-10" db="EMBL/GenBank/DDBJ databases">
        <authorList>
            <person name="de Groot N.N."/>
        </authorList>
    </citation>
    <scope>NUCLEOTIDE SEQUENCE [LARGE SCALE GENOMIC DNA]</scope>
    <source>
        <strain evidence="2 3">DSM 19073</strain>
    </source>
</reference>
<name>A0A1I3NTG5_9RHOB</name>
<sequence length="100" mass="10567">MIATPLAPAPWQLTPSPDARDRVLRDQAQQLEAFLFAELLRVSGTGTPSPGGGGETQFDSFLRQSQAEAVAASGQTGLAEAIYRSLADRQAATPIGQEQL</sequence>
<dbReference type="RefSeq" id="WP_092780218.1">
    <property type="nucleotide sequence ID" value="NZ_FORA01000002.1"/>
</dbReference>